<reference evidence="2" key="1">
    <citation type="submission" date="2019-06" db="EMBL/GenBank/DDBJ databases">
        <title>Complete genome sequence of Serratia marcescens phage Muldoon.</title>
        <authorList>
            <person name="Campbell S."/>
            <person name="Atkinson C."/>
            <person name="Moreland R."/>
            <person name="Liu M."/>
            <person name="Ramsey J."/>
            <person name="Leavitt J."/>
        </authorList>
    </citation>
    <scope>NUCLEOTIDE SEQUENCE [LARGE SCALE GENOMIC DNA]</scope>
</reference>
<gene>
    <name evidence="1" type="ORF">CPT_Muldoon_072</name>
</gene>
<name>A0A5P8PH32_9CAUD</name>
<evidence type="ECO:0000313" key="2">
    <source>
        <dbReference type="Proteomes" id="UP000326777"/>
    </source>
</evidence>
<evidence type="ECO:0000313" key="1">
    <source>
        <dbReference type="EMBL" id="QFR56028.1"/>
    </source>
</evidence>
<organism evidence="1 2">
    <name type="scientific">Serratia phage Muldoon</name>
    <dbReference type="NCBI Taxonomy" id="2601678"/>
    <lineage>
        <taxon>Viruses</taxon>
        <taxon>Duplodnaviria</taxon>
        <taxon>Heunggongvirae</taxon>
        <taxon>Uroviricota</taxon>
        <taxon>Caudoviricetes</taxon>
        <taxon>Muldoonvirus</taxon>
        <taxon>Muldoonvirus muldoon</taxon>
    </lineage>
</organism>
<dbReference type="EMBL" id="MN095771">
    <property type="protein sequence ID" value="QFR56028.1"/>
    <property type="molecule type" value="Genomic_DNA"/>
</dbReference>
<protein>
    <submittedName>
        <fullName evidence="1">Uncharacterized protein</fullName>
    </submittedName>
</protein>
<keyword evidence="2" id="KW-1185">Reference proteome</keyword>
<dbReference type="Proteomes" id="UP000326777">
    <property type="component" value="Genome"/>
</dbReference>
<accession>A0A5P8PH32</accession>
<proteinExistence type="predicted"/>
<sequence>MTPGISYMKPGIWYRFKSLDDYDSFRKRASINDAIAPFLAGGFKVLSAKRNAGQFCAGMQAGVTGVHLVNEEASRNLETLFHGAGVGNIMIAPPEFVFFEEIPGMPAKIVDEKPTVENMICELMSNGVSFKLGDKLFRAPGEFIEAIHREYGKRDIQAQIDEMVKRHAKELAELTEKLK</sequence>